<dbReference type="GO" id="GO:0055085">
    <property type="term" value="P:transmembrane transport"/>
    <property type="evidence" value="ECO:0007669"/>
    <property type="project" value="InterPro"/>
</dbReference>
<keyword evidence="6 8" id="KW-1133">Transmembrane helix</keyword>
<name>A0A8J2YJV6_9RHOB</name>
<reference evidence="9" key="1">
    <citation type="journal article" date="2014" name="Int. J. Syst. Evol. Microbiol.">
        <title>Complete genome sequence of Corynebacterium casei LMG S-19264T (=DSM 44701T), isolated from a smear-ripened cheese.</title>
        <authorList>
            <consortium name="US DOE Joint Genome Institute (JGI-PGF)"/>
            <person name="Walter F."/>
            <person name="Albersmeier A."/>
            <person name="Kalinowski J."/>
            <person name="Ruckert C."/>
        </authorList>
    </citation>
    <scope>NUCLEOTIDE SEQUENCE</scope>
    <source>
        <strain evidence="9">CCM 7684</strain>
    </source>
</reference>
<evidence type="ECO:0000256" key="4">
    <source>
        <dbReference type="ARBA" id="ARBA00022475"/>
    </source>
</evidence>
<dbReference type="PANTHER" id="PTHR36838:SF4">
    <property type="entry name" value="AUXIN EFFLUX CARRIER FAMILY PROTEIN"/>
    <property type="match status" value="1"/>
</dbReference>
<evidence type="ECO:0000313" key="10">
    <source>
        <dbReference type="Proteomes" id="UP000602745"/>
    </source>
</evidence>
<dbReference type="RefSeq" id="WP_188410077.1">
    <property type="nucleotide sequence ID" value="NZ_BMCP01000002.1"/>
</dbReference>
<gene>
    <name evidence="9" type="ORF">GCM10007276_25370</name>
</gene>
<dbReference type="GO" id="GO:0005886">
    <property type="term" value="C:plasma membrane"/>
    <property type="evidence" value="ECO:0007669"/>
    <property type="project" value="UniProtKB-SubCell"/>
</dbReference>
<dbReference type="PANTHER" id="PTHR36838">
    <property type="entry name" value="AUXIN EFFLUX CARRIER FAMILY PROTEIN"/>
    <property type="match status" value="1"/>
</dbReference>
<comment type="subcellular location">
    <subcellularLocation>
        <location evidence="1">Cell membrane</location>
        <topology evidence="1">Multi-pass membrane protein</topology>
    </subcellularLocation>
</comment>
<sequence>MLIAINTLIPVFLVIALGFGLQRMGLVTGAMWEGMERITYYVLFPILLVQTLATADFSGVPVLSMGFAMFLGTLTMSVVVLALRPLLMGAWKLPGSSFTSVFQGATRWHTFVALAVVGNLYGAPGISLASLGAAAMVPYLNIASVLVLSRWASPTRPSTRAMLIALAKNPFIVSCLIGIAINYSNVTIWAPLLDTMDILARAALGIGLVLVGAGLRLPEALSPRREILLTIALKLGLMPLLMFAWCTAFGVTGMALKVAVLCGSVQTAANSYVLARQMGGDAPLMSSIITMQSLFCMLTLPFLLWLMG</sequence>
<dbReference type="Pfam" id="PF03547">
    <property type="entry name" value="Mem_trans"/>
    <property type="match status" value="1"/>
</dbReference>
<evidence type="ECO:0000256" key="2">
    <source>
        <dbReference type="ARBA" id="ARBA00010145"/>
    </source>
</evidence>
<comment type="similarity">
    <text evidence="2">Belongs to the auxin efflux carrier (TC 2.A.69) family.</text>
</comment>
<dbReference type="Proteomes" id="UP000602745">
    <property type="component" value="Unassembled WGS sequence"/>
</dbReference>
<dbReference type="Gene3D" id="1.20.1530.20">
    <property type="match status" value="1"/>
</dbReference>
<dbReference type="InterPro" id="IPR004776">
    <property type="entry name" value="Mem_transp_PIN-like"/>
</dbReference>
<accession>A0A8J2YJV6</accession>
<feature type="transmembrane region" description="Helical" evidence="8">
    <location>
        <begin position="170"/>
        <end position="192"/>
    </location>
</feature>
<evidence type="ECO:0000256" key="6">
    <source>
        <dbReference type="ARBA" id="ARBA00022989"/>
    </source>
</evidence>
<feature type="transmembrane region" description="Helical" evidence="8">
    <location>
        <begin position="198"/>
        <end position="215"/>
    </location>
</feature>
<evidence type="ECO:0000256" key="7">
    <source>
        <dbReference type="ARBA" id="ARBA00023136"/>
    </source>
</evidence>
<feature type="transmembrane region" description="Helical" evidence="8">
    <location>
        <begin position="128"/>
        <end position="149"/>
    </location>
</feature>
<evidence type="ECO:0000256" key="1">
    <source>
        <dbReference type="ARBA" id="ARBA00004651"/>
    </source>
</evidence>
<feature type="transmembrane region" description="Helical" evidence="8">
    <location>
        <begin position="287"/>
        <end position="307"/>
    </location>
</feature>
<dbReference type="InterPro" id="IPR038770">
    <property type="entry name" value="Na+/solute_symporter_sf"/>
</dbReference>
<evidence type="ECO:0000313" key="9">
    <source>
        <dbReference type="EMBL" id="GGE47159.1"/>
    </source>
</evidence>
<keyword evidence="7 8" id="KW-0472">Membrane</keyword>
<feature type="transmembrane region" description="Helical" evidence="8">
    <location>
        <begin position="6"/>
        <end position="26"/>
    </location>
</feature>
<keyword evidence="10" id="KW-1185">Reference proteome</keyword>
<evidence type="ECO:0000256" key="3">
    <source>
        <dbReference type="ARBA" id="ARBA00022448"/>
    </source>
</evidence>
<comment type="caution">
    <text evidence="9">The sequence shown here is derived from an EMBL/GenBank/DDBJ whole genome shotgun (WGS) entry which is preliminary data.</text>
</comment>
<feature type="transmembrane region" description="Helical" evidence="8">
    <location>
        <begin position="61"/>
        <end position="83"/>
    </location>
</feature>
<protein>
    <submittedName>
        <fullName evidence="9">Transporter</fullName>
    </submittedName>
</protein>
<keyword evidence="4" id="KW-1003">Cell membrane</keyword>
<reference evidence="9" key="2">
    <citation type="submission" date="2020-09" db="EMBL/GenBank/DDBJ databases">
        <authorList>
            <person name="Sun Q."/>
            <person name="Sedlacek I."/>
        </authorList>
    </citation>
    <scope>NUCLEOTIDE SEQUENCE</scope>
    <source>
        <strain evidence="9">CCM 7684</strain>
    </source>
</reference>
<keyword evidence="5 8" id="KW-0812">Transmembrane</keyword>
<evidence type="ECO:0000256" key="8">
    <source>
        <dbReference type="SAM" id="Phobius"/>
    </source>
</evidence>
<keyword evidence="3" id="KW-0813">Transport</keyword>
<organism evidence="9 10">
    <name type="scientific">Agaricicola taiwanensis</name>
    <dbReference type="NCBI Taxonomy" id="591372"/>
    <lineage>
        <taxon>Bacteria</taxon>
        <taxon>Pseudomonadati</taxon>
        <taxon>Pseudomonadota</taxon>
        <taxon>Alphaproteobacteria</taxon>
        <taxon>Rhodobacterales</taxon>
        <taxon>Paracoccaceae</taxon>
        <taxon>Agaricicola</taxon>
    </lineage>
</organism>
<evidence type="ECO:0000256" key="5">
    <source>
        <dbReference type="ARBA" id="ARBA00022692"/>
    </source>
</evidence>
<proteinExistence type="inferred from homology"/>
<feature type="transmembrane region" description="Helical" evidence="8">
    <location>
        <begin position="227"/>
        <end position="250"/>
    </location>
</feature>
<feature type="transmembrane region" description="Helical" evidence="8">
    <location>
        <begin position="38"/>
        <end position="55"/>
    </location>
</feature>
<dbReference type="EMBL" id="BMCP01000002">
    <property type="protein sequence ID" value="GGE47159.1"/>
    <property type="molecule type" value="Genomic_DNA"/>
</dbReference>
<dbReference type="AlphaFoldDB" id="A0A8J2YJV6"/>